<reference evidence="5" key="1">
    <citation type="journal article" date="2012" name="Proc. Natl. Acad. Sci. U.S.A.">
        <title>Antigenic diversity is generated by distinct evolutionary mechanisms in African trypanosome species.</title>
        <authorList>
            <person name="Jackson A.P."/>
            <person name="Berry A."/>
            <person name="Aslett M."/>
            <person name="Allison H.C."/>
            <person name="Burton P."/>
            <person name="Vavrova-Anderson J."/>
            <person name="Brown R."/>
            <person name="Browne H."/>
            <person name="Corton N."/>
            <person name="Hauser H."/>
            <person name="Gamble J."/>
            <person name="Gilderthorp R."/>
            <person name="Marcello L."/>
            <person name="McQuillan J."/>
            <person name="Otto T.D."/>
            <person name="Quail M.A."/>
            <person name="Sanders M.J."/>
            <person name="van Tonder A."/>
            <person name="Ginger M.L."/>
            <person name="Field M.C."/>
            <person name="Barry J.D."/>
            <person name="Hertz-Fowler C."/>
            <person name="Berriman M."/>
        </authorList>
    </citation>
    <scope>NUCLEOTIDE SEQUENCE</scope>
    <source>
        <strain evidence="5">IL3000</strain>
    </source>
</reference>
<proteinExistence type="predicted"/>
<keyword evidence="2" id="KW-0175">Coiled coil</keyword>
<dbReference type="AlphaFoldDB" id="G0UPD0"/>
<dbReference type="PROSITE" id="PS50089">
    <property type="entry name" value="ZF_RING_2"/>
    <property type="match status" value="1"/>
</dbReference>
<evidence type="ECO:0000256" key="3">
    <source>
        <dbReference type="SAM" id="MobiDB-lite"/>
    </source>
</evidence>
<dbReference type="GO" id="GO:0008270">
    <property type="term" value="F:zinc ion binding"/>
    <property type="evidence" value="ECO:0007669"/>
    <property type="project" value="UniProtKB-KW"/>
</dbReference>
<dbReference type="SUPFAM" id="SSF57850">
    <property type="entry name" value="RING/U-box"/>
    <property type="match status" value="1"/>
</dbReference>
<protein>
    <recommendedName>
        <fullName evidence="4">RING-type domain-containing protein</fullName>
    </recommendedName>
</protein>
<dbReference type="InterPro" id="IPR001841">
    <property type="entry name" value="Znf_RING"/>
</dbReference>
<evidence type="ECO:0000256" key="2">
    <source>
        <dbReference type="SAM" id="Coils"/>
    </source>
</evidence>
<keyword evidence="1" id="KW-0862">Zinc</keyword>
<name>G0UPD0_TRYCI</name>
<evidence type="ECO:0000256" key="1">
    <source>
        <dbReference type="PROSITE-ProRule" id="PRU00175"/>
    </source>
</evidence>
<dbReference type="EMBL" id="HE575320">
    <property type="protein sequence ID" value="CCC91241.1"/>
    <property type="molecule type" value="Genomic_DNA"/>
</dbReference>
<evidence type="ECO:0000313" key="5">
    <source>
        <dbReference type="EMBL" id="CCC91241.1"/>
    </source>
</evidence>
<dbReference type="VEuPathDB" id="TriTrypDB:TcIL3000_7_400"/>
<keyword evidence="1" id="KW-0479">Metal-binding</keyword>
<organism evidence="5">
    <name type="scientific">Trypanosoma congolense (strain IL3000)</name>
    <dbReference type="NCBI Taxonomy" id="1068625"/>
    <lineage>
        <taxon>Eukaryota</taxon>
        <taxon>Discoba</taxon>
        <taxon>Euglenozoa</taxon>
        <taxon>Kinetoplastea</taxon>
        <taxon>Metakinetoplastina</taxon>
        <taxon>Trypanosomatida</taxon>
        <taxon>Trypanosomatidae</taxon>
        <taxon>Trypanosoma</taxon>
        <taxon>Nannomonas</taxon>
    </lineage>
</organism>
<evidence type="ECO:0000259" key="4">
    <source>
        <dbReference type="PROSITE" id="PS50089"/>
    </source>
</evidence>
<feature type="region of interest" description="Disordered" evidence="3">
    <location>
        <begin position="305"/>
        <end position="348"/>
    </location>
</feature>
<feature type="domain" description="RING-type" evidence="4">
    <location>
        <begin position="102"/>
        <end position="130"/>
    </location>
</feature>
<gene>
    <name evidence="5" type="ORF">TCIL3000_7_400</name>
</gene>
<accession>G0UPD0</accession>
<feature type="coiled-coil region" evidence="2">
    <location>
        <begin position="195"/>
        <end position="243"/>
    </location>
</feature>
<dbReference type="Pfam" id="PF13639">
    <property type="entry name" value="zf-RING_2"/>
    <property type="match status" value="1"/>
</dbReference>
<dbReference type="InterPro" id="IPR013083">
    <property type="entry name" value="Znf_RING/FYVE/PHD"/>
</dbReference>
<sequence>MNLADVMRDSECTICLQPLISDESLTTSQSSDRCDTMSQMQPRGVYRGITIELEANVYSGMSLNAQIDILQHSLQRHGENLSKRSRKGKKDPRNSDNKQIAVLPCGHLFHHLCAVQHYEFQSGALCPICRHPVNSLADIVIFHPRNRKKFVEGKNLGPVTSSTAPTAVVDSVDEAADDDVCITGERHCLPVEAYSARLGREVADLERRRAAVQSREARISTNRDNLENRCLLLESSVMEAQRRFRVLTRGETLDVKRLLELRVVGRQTHELLKKLTEDLASATRAVRQVEGRILHCTEKLQQFTGAQSDRRTGDYHGIPAKRRRSGGEAVTVVEDSHQPLKREQLTDL</sequence>
<dbReference type="SMART" id="SM00184">
    <property type="entry name" value="RING"/>
    <property type="match status" value="1"/>
</dbReference>
<keyword evidence="1" id="KW-0863">Zinc-finger</keyword>
<dbReference type="Gene3D" id="3.30.40.10">
    <property type="entry name" value="Zinc/RING finger domain, C3HC4 (zinc finger)"/>
    <property type="match status" value="1"/>
</dbReference>
<feature type="compositionally biased region" description="Basic and acidic residues" evidence="3">
    <location>
        <begin position="334"/>
        <end position="348"/>
    </location>
</feature>